<evidence type="ECO:0000313" key="1">
    <source>
        <dbReference type="EMBL" id="TRX87821.1"/>
    </source>
</evidence>
<evidence type="ECO:0008006" key="3">
    <source>
        <dbReference type="Google" id="ProtNLM"/>
    </source>
</evidence>
<dbReference type="AlphaFoldDB" id="A0A553HIQ6"/>
<reference evidence="2" key="1">
    <citation type="submission" date="2019-06" db="EMBL/GenBank/DDBJ databases">
        <title>Draft genome sequence of the griseofulvin-producing fungus Xylaria cubensis strain G536.</title>
        <authorList>
            <person name="Mead M.E."/>
            <person name="Raja H.A."/>
            <person name="Steenwyk J.L."/>
            <person name="Knowles S.L."/>
            <person name="Oberlies N.H."/>
            <person name="Rokas A."/>
        </authorList>
    </citation>
    <scope>NUCLEOTIDE SEQUENCE [LARGE SCALE GENOMIC DNA]</scope>
    <source>
        <strain evidence="2">G536</strain>
    </source>
</reference>
<dbReference type="PANTHER" id="PTHR39596:SF2">
    <property type="entry name" value="HET DOMAIN PROTEIN (AFU_ORTHOLOGUE AFUA_1G17550)-RELATED"/>
    <property type="match status" value="1"/>
</dbReference>
<gene>
    <name evidence="1" type="ORF">FHL15_011280</name>
</gene>
<keyword evidence="2" id="KW-1185">Reference proteome</keyword>
<sequence>MVDAVSVPIEKHTRAKAMSCMADQYANASYTVVHTAHLLNFPWSKEIDGKRNGGPCLALVLSSWFTRGWTAVELALSRNVIVLFKGETDEKPTLVDLNDIVASDPRTCTRGHWLASQLIQRLRKPVENVGDLLAILSQRTTSWAKDRSAISAILAGTKIDYDSEDTANKITQKTIVHLGKIPHSCLVHSTSTMTTTGGFLWCPATIDSMPFDISVDMRIAIDAKKQSMLTVDADGVAMGEWHCCQVKKTMSRTFVSCRWDTNPLSFSRLRRHLKTRIDAFFCDHSQLSTGGRSSRRPTGETTRNPPALSCRYIATVMTHQFESRPWQVLVVRLGEMTLNGPIIANEAIYELKNELVRRRALPRSDWVQKANKRAGHMDEVMPGSYRSEYASKRTQYVEDVPLRSGRKSSERLFHPDTEDLIRL</sequence>
<accession>A0A553HIQ6</accession>
<evidence type="ECO:0000313" key="2">
    <source>
        <dbReference type="Proteomes" id="UP000319160"/>
    </source>
</evidence>
<dbReference type="Proteomes" id="UP000319160">
    <property type="component" value="Unassembled WGS sequence"/>
</dbReference>
<dbReference type="STRING" id="2512241.A0A553HIQ6"/>
<organism evidence="1 2">
    <name type="scientific">Xylaria flabelliformis</name>
    <dbReference type="NCBI Taxonomy" id="2512241"/>
    <lineage>
        <taxon>Eukaryota</taxon>
        <taxon>Fungi</taxon>
        <taxon>Dikarya</taxon>
        <taxon>Ascomycota</taxon>
        <taxon>Pezizomycotina</taxon>
        <taxon>Sordariomycetes</taxon>
        <taxon>Xylariomycetidae</taxon>
        <taxon>Xylariales</taxon>
        <taxon>Xylariaceae</taxon>
        <taxon>Xylaria</taxon>
    </lineage>
</organism>
<dbReference type="OrthoDB" id="20872at2759"/>
<proteinExistence type="predicted"/>
<dbReference type="PANTHER" id="PTHR39596">
    <property type="match status" value="1"/>
</dbReference>
<protein>
    <recommendedName>
        <fullName evidence="3">Heterokaryon incompatibility domain-containing protein</fullName>
    </recommendedName>
</protein>
<dbReference type="EMBL" id="VFLP01000117">
    <property type="protein sequence ID" value="TRX87821.1"/>
    <property type="molecule type" value="Genomic_DNA"/>
</dbReference>
<comment type="caution">
    <text evidence="1">The sequence shown here is derived from an EMBL/GenBank/DDBJ whole genome shotgun (WGS) entry which is preliminary data.</text>
</comment>
<name>A0A553HIQ6_9PEZI</name>